<name>A0A2U9B742_SCOMX</name>
<evidence type="ECO:0000313" key="2">
    <source>
        <dbReference type="EMBL" id="KAF0021479.1"/>
    </source>
</evidence>
<dbReference type="EMBL" id="CP026246">
    <property type="protein sequence ID" value="AWO99655.1"/>
    <property type="molecule type" value="Genomic_DNA"/>
</dbReference>
<reference evidence="2 4" key="2">
    <citation type="submission" date="2019-06" db="EMBL/GenBank/DDBJ databases">
        <title>Draft genomes of female and male turbot (Scophthalmus maximus).</title>
        <authorList>
            <person name="Xu H."/>
            <person name="Xu X.-W."/>
            <person name="Shao C."/>
            <person name="Chen S."/>
        </authorList>
    </citation>
    <scope>NUCLEOTIDE SEQUENCE [LARGE SCALE GENOMIC DNA]</scope>
    <source>
        <strain evidence="2">Ysfricsl-2016a</strain>
        <tissue evidence="2">Blood</tissue>
    </source>
</reference>
<dbReference type="EMBL" id="VEVO01006626">
    <property type="protein sequence ID" value="KAF0021479.1"/>
    <property type="molecule type" value="Genomic_DNA"/>
</dbReference>
<gene>
    <name evidence="2" type="ORF">F2P81_026268</name>
    <name evidence="1" type="ORF">SMAX5B_001417</name>
</gene>
<protein>
    <submittedName>
        <fullName evidence="1">Uncharacterized protein</fullName>
    </submittedName>
</protein>
<evidence type="ECO:0000313" key="1">
    <source>
        <dbReference type="EMBL" id="AWO99655.1"/>
    </source>
</evidence>
<dbReference type="Proteomes" id="UP000438429">
    <property type="component" value="Unassembled WGS sequence"/>
</dbReference>
<accession>A0A2U9B742</accession>
<reference evidence="1 3" key="1">
    <citation type="submission" date="2017-12" db="EMBL/GenBank/DDBJ databases">
        <title>Integrating genomic resources of turbot (Scophthalmus maximus) in depth evaluation of genetic and physical mapping variation across individuals.</title>
        <authorList>
            <person name="Martinez P."/>
        </authorList>
    </citation>
    <scope>NUCLEOTIDE SEQUENCE [LARGE SCALE GENOMIC DNA]</scope>
</reference>
<organism evidence="1 3">
    <name type="scientific">Scophthalmus maximus</name>
    <name type="common">Turbot</name>
    <name type="synonym">Psetta maxima</name>
    <dbReference type="NCBI Taxonomy" id="52904"/>
    <lineage>
        <taxon>Eukaryota</taxon>
        <taxon>Metazoa</taxon>
        <taxon>Chordata</taxon>
        <taxon>Craniata</taxon>
        <taxon>Vertebrata</taxon>
        <taxon>Euteleostomi</taxon>
        <taxon>Actinopterygii</taxon>
        <taxon>Neopterygii</taxon>
        <taxon>Teleostei</taxon>
        <taxon>Neoteleostei</taxon>
        <taxon>Acanthomorphata</taxon>
        <taxon>Carangaria</taxon>
        <taxon>Pleuronectiformes</taxon>
        <taxon>Pleuronectoidei</taxon>
        <taxon>Scophthalmidae</taxon>
        <taxon>Scophthalmus</taxon>
    </lineage>
</organism>
<keyword evidence="3" id="KW-1185">Reference proteome</keyword>
<dbReference type="AlphaFoldDB" id="A0A2U9B742"/>
<evidence type="ECO:0000313" key="4">
    <source>
        <dbReference type="Proteomes" id="UP000438429"/>
    </source>
</evidence>
<evidence type="ECO:0000313" key="3">
    <source>
        <dbReference type="Proteomes" id="UP000246464"/>
    </source>
</evidence>
<dbReference type="Proteomes" id="UP000246464">
    <property type="component" value="Chromosome 4"/>
</dbReference>
<proteinExistence type="predicted"/>
<sequence length="68" mass="7658">MVQLEALVQGCDSQSNEDAALAARGRTSRFHSRLSQRFQIQGRVDPLASHIVTYLQFIQDVALMRRGI</sequence>